<organism evidence="2 3">
    <name type="scientific">Chengkuizengella axinellae</name>
    <dbReference type="NCBI Taxonomy" id="3064388"/>
    <lineage>
        <taxon>Bacteria</taxon>
        <taxon>Bacillati</taxon>
        <taxon>Bacillota</taxon>
        <taxon>Bacilli</taxon>
        <taxon>Bacillales</taxon>
        <taxon>Paenibacillaceae</taxon>
        <taxon>Chengkuizengella</taxon>
    </lineage>
</organism>
<dbReference type="GO" id="GO:0016740">
    <property type="term" value="F:transferase activity"/>
    <property type="evidence" value="ECO:0007669"/>
    <property type="project" value="UniProtKB-KW"/>
</dbReference>
<evidence type="ECO:0000313" key="3">
    <source>
        <dbReference type="Proteomes" id="UP001231941"/>
    </source>
</evidence>
<dbReference type="RefSeq" id="WP_305994030.1">
    <property type="nucleotide sequence ID" value="NZ_JAVAMP010000018.1"/>
</dbReference>
<feature type="domain" description="Aminoglycoside phosphotransferase" evidence="1">
    <location>
        <begin position="113"/>
        <end position="177"/>
    </location>
</feature>
<dbReference type="EMBL" id="JAVAMP010000018">
    <property type="protein sequence ID" value="MDP5276722.1"/>
    <property type="molecule type" value="Genomic_DNA"/>
</dbReference>
<comment type="caution">
    <text evidence="2">The sequence shown here is derived from an EMBL/GenBank/DDBJ whole genome shotgun (WGS) entry which is preliminary data.</text>
</comment>
<evidence type="ECO:0000259" key="1">
    <source>
        <dbReference type="Pfam" id="PF01636"/>
    </source>
</evidence>
<protein>
    <submittedName>
        <fullName evidence="2">Aminoglycoside phosphotransferase family protein</fullName>
        <ecNumber evidence="2">2.7.1.-</ecNumber>
    </submittedName>
</protein>
<gene>
    <name evidence="2" type="ORF">Q5Y73_21750</name>
</gene>
<evidence type="ECO:0000313" key="2">
    <source>
        <dbReference type="EMBL" id="MDP5276722.1"/>
    </source>
</evidence>
<accession>A0ABT9J5I9</accession>
<dbReference type="EC" id="2.7.1.-" evidence="2"/>
<dbReference type="InterPro" id="IPR002575">
    <property type="entry name" value="Aminoglycoside_PTrfase"/>
</dbReference>
<reference evidence="2 3" key="1">
    <citation type="submission" date="2023-08" db="EMBL/GenBank/DDBJ databases">
        <authorList>
            <person name="Park J.-S."/>
        </authorList>
    </citation>
    <scope>NUCLEOTIDE SEQUENCE [LARGE SCALE GENOMIC DNA]</scope>
    <source>
        <strain evidence="2 3">2205SS18-9</strain>
    </source>
</reference>
<keyword evidence="2" id="KW-0808">Transferase</keyword>
<dbReference type="Proteomes" id="UP001231941">
    <property type="component" value="Unassembled WGS sequence"/>
</dbReference>
<sequence>MNNKEELTGGRIGKIHKLGETVVRPSNIWTKDVHSFLNYLHEEGADFVPKPYGINEKNEEILSFMTGDVYNYPLPEALLTDSMIVSSSKLLLKFHKYSERYVSKLTNDEQWMLPATNPAEVMCHGDYAPYNVTIVNNEAAGIIDFDTLHPGPRMWDIAYAIYRWVPFDSHGNLKEQIRKAKLFLDTYGVDSEGRSSMVKVLVKRLQSLTDFMRSEARNGNKDFQLHIEKGHLQLYQNDIDYLKTNEHEIIQGISNG</sequence>
<dbReference type="Pfam" id="PF01636">
    <property type="entry name" value="APH"/>
    <property type="match status" value="1"/>
</dbReference>
<dbReference type="InterPro" id="IPR011009">
    <property type="entry name" value="Kinase-like_dom_sf"/>
</dbReference>
<name>A0ABT9J5I9_9BACL</name>
<dbReference type="Gene3D" id="3.90.1200.10">
    <property type="match status" value="1"/>
</dbReference>
<proteinExistence type="predicted"/>
<dbReference type="SUPFAM" id="SSF56112">
    <property type="entry name" value="Protein kinase-like (PK-like)"/>
    <property type="match status" value="1"/>
</dbReference>
<keyword evidence="3" id="KW-1185">Reference proteome</keyword>